<feature type="binding site" evidence="15">
    <location>
        <begin position="41"/>
        <end position="45"/>
    </location>
    <ligand>
        <name>NAD(+)</name>
        <dbReference type="ChEBI" id="CHEBI:57540"/>
    </ligand>
</feature>
<dbReference type="InterPro" id="IPR018239">
    <property type="entry name" value="DNA_ligase_AS"/>
</dbReference>
<dbReference type="Gene3D" id="3.30.470.30">
    <property type="entry name" value="DNA ligase/mRNA capping enzyme"/>
    <property type="match status" value="1"/>
</dbReference>
<dbReference type="Pfam" id="PF01653">
    <property type="entry name" value="DNA_ligase_aden"/>
    <property type="match status" value="1"/>
</dbReference>
<dbReference type="InterPro" id="IPR004149">
    <property type="entry name" value="Znf_DNAligase_C4"/>
</dbReference>
<comment type="similarity">
    <text evidence="14 15">Belongs to the NAD-dependent DNA ligase family. LigA subfamily.</text>
</comment>
<evidence type="ECO:0000313" key="18">
    <source>
        <dbReference type="EMBL" id="MDB0521970.1"/>
    </source>
</evidence>
<keyword evidence="7 15" id="KW-0227">DNA damage</keyword>
<keyword evidence="6 15" id="KW-0479">Metal-binding</keyword>
<dbReference type="InterPro" id="IPR004150">
    <property type="entry name" value="NAD_DNA_ligase_OB"/>
</dbReference>
<dbReference type="InterPro" id="IPR001679">
    <property type="entry name" value="DNA_ligase"/>
</dbReference>
<reference evidence="18" key="1">
    <citation type="submission" date="2021-09" db="EMBL/GenBank/DDBJ databases">
        <title>Genomic analysis of Ralstonia spp.</title>
        <authorList>
            <person name="Aburjaile F."/>
            <person name="Ariute J.C."/>
            <person name="Pais A.K.L."/>
            <person name="Albuquerque G.M.R."/>
            <person name="Silva A.M.F."/>
            <person name="Brenig B."/>
            <person name="Azevedo V."/>
            <person name="Matiuzzi M."/>
            <person name="Ramos R."/>
            <person name="Goes-Neto A."/>
            <person name="Soares S."/>
            <person name="Iseppon A.M.B."/>
            <person name="Souza E."/>
            <person name="Gama M."/>
        </authorList>
    </citation>
    <scope>NUCLEOTIDE SEQUENCE</scope>
    <source>
        <strain evidence="18">B4</strain>
    </source>
</reference>
<dbReference type="Proteomes" id="UP001143674">
    <property type="component" value="Unassembled WGS sequence"/>
</dbReference>
<keyword evidence="4 15" id="KW-0436">Ligase</keyword>
<dbReference type="FunFam" id="2.40.50.140:FF:000012">
    <property type="entry name" value="DNA ligase"/>
    <property type="match status" value="1"/>
</dbReference>
<evidence type="ECO:0000313" key="19">
    <source>
        <dbReference type="Proteomes" id="UP001143674"/>
    </source>
</evidence>
<keyword evidence="12 15" id="KW-0464">Manganese</keyword>
<dbReference type="GO" id="GO:0003677">
    <property type="term" value="F:DNA binding"/>
    <property type="evidence" value="ECO:0007669"/>
    <property type="project" value="InterPro"/>
</dbReference>
<evidence type="ECO:0000256" key="12">
    <source>
        <dbReference type="ARBA" id="ARBA00023211"/>
    </source>
</evidence>
<dbReference type="GO" id="GO:0006260">
    <property type="term" value="P:DNA replication"/>
    <property type="evidence" value="ECO:0007669"/>
    <property type="project" value="UniProtKB-KW"/>
</dbReference>
<evidence type="ECO:0000256" key="11">
    <source>
        <dbReference type="ARBA" id="ARBA00023204"/>
    </source>
</evidence>
<keyword evidence="5 15" id="KW-0235">DNA replication</keyword>
<evidence type="ECO:0000256" key="2">
    <source>
        <dbReference type="ARBA" id="ARBA00012722"/>
    </source>
</evidence>
<evidence type="ECO:0000256" key="16">
    <source>
        <dbReference type="RuleBase" id="RU000618"/>
    </source>
</evidence>
<feature type="binding site" evidence="15">
    <location>
        <position position="464"/>
    </location>
    <ligand>
        <name>Zn(2+)</name>
        <dbReference type="ChEBI" id="CHEBI:29105"/>
    </ligand>
</feature>
<dbReference type="Pfam" id="PF12826">
    <property type="entry name" value="HHH_2"/>
    <property type="match status" value="1"/>
</dbReference>
<evidence type="ECO:0000256" key="7">
    <source>
        <dbReference type="ARBA" id="ARBA00022763"/>
    </source>
</evidence>
<comment type="function">
    <text evidence="1 15">DNA ligase that catalyzes the formation of phosphodiester linkages between 5'-phosphoryl and 3'-hydroxyl groups in double-stranded DNA using NAD as a coenzyme and as the energy source for the reaction. It is essential for DNA replication and repair of damaged DNA.</text>
</comment>
<feature type="domain" description="BRCT" evidence="17">
    <location>
        <begin position="729"/>
        <end position="807"/>
    </location>
</feature>
<accession>A0AAE3NH76</accession>
<dbReference type="CDD" id="cd00114">
    <property type="entry name" value="LIGANc"/>
    <property type="match status" value="1"/>
</dbReference>
<dbReference type="PROSITE" id="PS01056">
    <property type="entry name" value="DNA_LIGASE_N2"/>
    <property type="match status" value="1"/>
</dbReference>
<dbReference type="PANTHER" id="PTHR23389">
    <property type="entry name" value="CHROMOSOME TRANSMISSION FIDELITY FACTOR 18"/>
    <property type="match status" value="1"/>
</dbReference>
<dbReference type="PROSITE" id="PS50172">
    <property type="entry name" value="BRCT"/>
    <property type="match status" value="1"/>
</dbReference>
<feature type="binding site" evidence="15">
    <location>
        <position position="440"/>
    </location>
    <ligand>
        <name>Zn(2+)</name>
        <dbReference type="ChEBI" id="CHEBI:29105"/>
    </ligand>
</feature>
<evidence type="ECO:0000256" key="6">
    <source>
        <dbReference type="ARBA" id="ARBA00022723"/>
    </source>
</evidence>
<dbReference type="SMART" id="SM00292">
    <property type="entry name" value="BRCT"/>
    <property type="match status" value="1"/>
</dbReference>
<dbReference type="GO" id="GO:0006281">
    <property type="term" value="P:DNA repair"/>
    <property type="evidence" value="ECO:0007669"/>
    <property type="project" value="UniProtKB-KW"/>
</dbReference>
<dbReference type="PROSITE" id="PS01055">
    <property type="entry name" value="DNA_LIGASE_N1"/>
    <property type="match status" value="1"/>
</dbReference>
<dbReference type="CDD" id="cd17748">
    <property type="entry name" value="BRCT_DNA_ligase_like"/>
    <property type="match status" value="1"/>
</dbReference>
<dbReference type="Pfam" id="PF03120">
    <property type="entry name" value="OB_DNA_ligase"/>
    <property type="match status" value="1"/>
</dbReference>
<feature type="binding site" evidence="15">
    <location>
        <position position="189"/>
    </location>
    <ligand>
        <name>NAD(+)</name>
        <dbReference type="ChEBI" id="CHEBI:57540"/>
    </ligand>
</feature>
<dbReference type="InterPro" id="IPR001357">
    <property type="entry name" value="BRCT_dom"/>
</dbReference>
<dbReference type="AlphaFoldDB" id="A0AAE3NH76"/>
<gene>
    <name evidence="15 18" type="primary">ligA</name>
    <name evidence="18" type="ORF">LBW55_10115</name>
</gene>
<dbReference type="InterPro" id="IPR041663">
    <property type="entry name" value="DisA/LigA_HHH"/>
</dbReference>
<dbReference type="InterPro" id="IPR033136">
    <property type="entry name" value="DNA_ligase_CS"/>
</dbReference>
<dbReference type="FunFam" id="1.10.287.610:FF:000002">
    <property type="entry name" value="DNA ligase"/>
    <property type="match status" value="1"/>
</dbReference>
<organism evidence="18 19">
    <name type="scientific">Ralstonia solanacearum</name>
    <name type="common">Pseudomonas solanacearum</name>
    <dbReference type="NCBI Taxonomy" id="305"/>
    <lineage>
        <taxon>Bacteria</taxon>
        <taxon>Pseudomonadati</taxon>
        <taxon>Pseudomonadota</taxon>
        <taxon>Betaproteobacteria</taxon>
        <taxon>Burkholderiales</taxon>
        <taxon>Burkholderiaceae</taxon>
        <taxon>Ralstonia</taxon>
        <taxon>Ralstonia solanacearum species complex</taxon>
    </lineage>
</organism>
<evidence type="ECO:0000256" key="8">
    <source>
        <dbReference type="ARBA" id="ARBA00022833"/>
    </source>
</evidence>
<dbReference type="NCBIfam" id="TIGR00575">
    <property type="entry name" value="dnlj"/>
    <property type="match status" value="1"/>
</dbReference>
<dbReference type="EC" id="6.5.1.2" evidence="2 15"/>
<keyword evidence="11 15" id="KW-0234">DNA repair</keyword>
<keyword evidence="10 15" id="KW-0520">NAD</keyword>
<evidence type="ECO:0000259" key="17">
    <source>
        <dbReference type="PROSITE" id="PS50172"/>
    </source>
</evidence>
<dbReference type="InterPro" id="IPR012340">
    <property type="entry name" value="NA-bd_OB-fold"/>
</dbReference>
<comment type="caution">
    <text evidence="15">Lacks conserved residue(s) required for the propagation of feature annotation.</text>
</comment>
<evidence type="ECO:0000256" key="14">
    <source>
        <dbReference type="ARBA" id="ARBA00060881"/>
    </source>
</evidence>
<feature type="binding site" evidence="15">
    <location>
        <begin position="90"/>
        <end position="91"/>
    </location>
    <ligand>
        <name>NAD(+)</name>
        <dbReference type="ChEBI" id="CHEBI:57540"/>
    </ligand>
</feature>
<dbReference type="InterPro" id="IPR013840">
    <property type="entry name" value="DNAligase_N"/>
</dbReference>
<dbReference type="Gene3D" id="1.10.150.20">
    <property type="entry name" value="5' to 3' exonuclease, C-terminal subdomain"/>
    <property type="match status" value="2"/>
</dbReference>
<feature type="binding site" evidence="15">
    <location>
        <position position="307"/>
    </location>
    <ligand>
        <name>NAD(+)</name>
        <dbReference type="ChEBI" id="CHEBI:57540"/>
    </ligand>
</feature>
<dbReference type="NCBIfam" id="NF005932">
    <property type="entry name" value="PRK07956.1"/>
    <property type="match status" value="1"/>
</dbReference>
<evidence type="ECO:0000256" key="10">
    <source>
        <dbReference type="ARBA" id="ARBA00023027"/>
    </source>
</evidence>
<dbReference type="InterPro" id="IPR036420">
    <property type="entry name" value="BRCT_dom_sf"/>
</dbReference>
<dbReference type="FunFam" id="3.30.470.30:FF:000001">
    <property type="entry name" value="DNA ligase"/>
    <property type="match status" value="1"/>
</dbReference>
<feature type="binding site" evidence="15">
    <location>
        <position position="127"/>
    </location>
    <ligand>
        <name>NAD(+)</name>
        <dbReference type="ChEBI" id="CHEBI:57540"/>
    </ligand>
</feature>
<dbReference type="GO" id="GO:0005829">
    <property type="term" value="C:cytosol"/>
    <property type="evidence" value="ECO:0007669"/>
    <property type="project" value="TreeGrafter"/>
</dbReference>
<comment type="caution">
    <text evidence="18">The sequence shown here is derived from an EMBL/GenBank/DDBJ whole genome shotgun (WGS) entry which is preliminary data.</text>
</comment>
<evidence type="ECO:0000256" key="3">
    <source>
        <dbReference type="ARBA" id="ARBA00013308"/>
    </source>
</evidence>
<dbReference type="FunFam" id="3.40.50.10190:FF:000054">
    <property type="entry name" value="DNA ligase"/>
    <property type="match status" value="1"/>
</dbReference>
<evidence type="ECO:0000256" key="9">
    <source>
        <dbReference type="ARBA" id="ARBA00022842"/>
    </source>
</evidence>
<dbReference type="GO" id="GO:0046872">
    <property type="term" value="F:metal ion binding"/>
    <property type="evidence" value="ECO:0007669"/>
    <property type="project" value="UniProtKB-KW"/>
</dbReference>
<dbReference type="Gene3D" id="6.20.10.30">
    <property type="match status" value="1"/>
</dbReference>
<dbReference type="SUPFAM" id="SSF47781">
    <property type="entry name" value="RuvA domain 2-like"/>
    <property type="match status" value="1"/>
</dbReference>
<dbReference type="Gene3D" id="3.40.50.10190">
    <property type="entry name" value="BRCT domain"/>
    <property type="match status" value="1"/>
</dbReference>
<proteinExistence type="inferred from homology"/>
<dbReference type="InterPro" id="IPR003583">
    <property type="entry name" value="Hlx-hairpin-Hlx_DNA-bd_motif"/>
</dbReference>
<feature type="binding site" evidence="15">
    <location>
        <position position="150"/>
    </location>
    <ligand>
        <name>NAD(+)</name>
        <dbReference type="ChEBI" id="CHEBI:57540"/>
    </ligand>
</feature>
<sequence length="813" mass="87210">MSKTEHPASGATPEARAASLRAALNRYAHEYYVLDQPSVPDAEYDRLYRALEALEAEHPELRTPDSPTLRVGGAVLPEFAPVRHVVPMLSIRTETDTTADGALAFDASVRRELGLAESDPPIEYAAELKFDGLAINLRYEQGFLVQAATRGDGATGEDVTQNIRTIRQIPLGLRPVDGAVPDVLEVRGEVYMRRDDFERLNARQRERGEKTFVNPRNTAAGAVRQLDPKMAAERPLSFFAYGLGEAAGWSGMPETHSGMLDALVALGFPVSKERAAVMGGEGLVQFHAAIGAKRDSLPFDIDGVVYKVNALALQRELGFRTREPRWAVAHKYPAQEALTTVESIGVQVGRTGAITPVARLAPVFVGGVTVTNATLHNEDEVRRKDVRVGDTVIVRRAGDVIPEVVAVVLERRPMEDVPGGDLFNPAQQPKSPPFELPKSCPVCGSHVVREEGEAVARCSGGLFCSAQRKEAIRHFAGRRMMDIEGLGERYIDNLVELEYVHGIADLYRLTLDAFLEMKRRADERDGVTPETVAAGKIATKWAENLLAGIQASKTPPLARFLFALGIRHVGESTAKTLADWLGSLAVIRRAPAPLLLTLPDVGATVAEAIADFFDEPKNQQALDALLAAGVAPQGEHPPSAKLRSQLEPAELYAVLGVPKLTATRSKQLATLVPTLAQLTTADAAQLEGLPAEVSASLQDWLEADGHRARLAQLDALRAELLAAMPAETAEEGALSGKTVVLTGTLPNLTRDAAKAMLEAAGAKVSGSVSKKTDYVVAGEEAGSKLAKAEELGVKVLDEAGMLALLQNPPGDSA</sequence>
<keyword evidence="8 15" id="KW-0862">Zinc</keyword>
<feature type="active site" description="N6-AMP-lysine intermediate" evidence="15">
    <location>
        <position position="129"/>
    </location>
</feature>
<dbReference type="Pfam" id="PF00533">
    <property type="entry name" value="BRCT"/>
    <property type="match status" value="1"/>
</dbReference>
<dbReference type="PANTHER" id="PTHR23389:SF9">
    <property type="entry name" value="DNA LIGASE"/>
    <property type="match status" value="1"/>
</dbReference>
<dbReference type="SUPFAM" id="SSF56091">
    <property type="entry name" value="DNA ligase/mRNA capping enzyme, catalytic domain"/>
    <property type="match status" value="1"/>
</dbReference>
<dbReference type="InterPro" id="IPR010994">
    <property type="entry name" value="RuvA_2-like"/>
</dbReference>
<dbReference type="Pfam" id="PF03119">
    <property type="entry name" value="DNA_ligase_ZBD"/>
    <property type="match status" value="1"/>
</dbReference>
<dbReference type="InterPro" id="IPR013839">
    <property type="entry name" value="DNAligase_adenylation"/>
</dbReference>
<dbReference type="FunFam" id="1.10.150.20:FF:000006">
    <property type="entry name" value="DNA ligase"/>
    <property type="match status" value="1"/>
</dbReference>
<evidence type="ECO:0000256" key="1">
    <source>
        <dbReference type="ARBA" id="ARBA00004067"/>
    </source>
</evidence>
<dbReference type="EMBL" id="JAIVEX010000005">
    <property type="protein sequence ID" value="MDB0521970.1"/>
    <property type="molecule type" value="Genomic_DNA"/>
</dbReference>
<protein>
    <recommendedName>
        <fullName evidence="3 15">DNA ligase</fullName>
        <ecNumber evidence="2 15">6.5.1.2</ecNumber>
    </recommendedName>
    <alternativeName>
        <fullName evidence="15">Polydeoxyribonucleotide synthase [NAD(+)]</fullName>
    </alternativeName>
</protein>
<dbReference type="RefSeq" id="WP_184850160.1">
    <property type="nucleotide sequence ID" value="NZ_JABZEH010000001.1"/>
</dbReference>
<name>A0AAE3NH76_RALSL</name>
<feature type="binding site" evidence="15">
    <location>
        <position position="331"/>
    </location>
    <ligand>
        <name>NAD(+)</name>
        <dbReference type="ChEBI" id="CHEBI:57540"/>
    </ligand>
</feature>
<comment type="cofactor">
    <cofactor evidence="15">
        <name>Mg(2+)</name>
        <dbReference type="ChEBI" id="CHEBI:18420"/>
    </cofactor>
    <cofactor evidence="15">
        <name>Mn(2+)</name>
        <dbReference type="ChEBI" id="CHEBI:29035"/>
    </cofactor>
</comment>
<evidence type="ECO:0000256" key="13">
    <source>
        <dbReference type="ARBA" id="ARBA00034005"/>
    </source>
</evidence>
<dbReference type="HAMAP" id="MF_01588">
    <property type="entry name" value="DNA_ligase_A"/>
    <property type="match status" value="1"/>
</dbReference>
<feature type="binding site" evidence="15">
    <location>
        <position position="443"/>
    </location>
    <ligand>
        <name>Zn(2+)</name>
        <dbReference type="ChEBI" id="CHEBI:29105"/>
    </ligand>
</feature>
<keyword evidence="9 15" id="KW-0460">Magnesium</keyword>
<dbReference type="PIRSF" id="PIRSF001604">
    <property type="entry name" value="LigA"/>
    <property type="match status" value="1"/>
</dbReference>
<evidence type="ECO:0000256" key="15">
    <source>
        <dbReference type="HAMAP-Rule" id="MF_01588"/>
    </source>
</evidence>
<dbReference type="Gene3D" id="1.10.287.610">
    <property type="entry name" value="Helix hairpin bin"/>
    <property type="match status" value="1"/>
</dbReference>
<dbReference type="SUPFAM" id="SSF52113">
    <property type="entry name" value="BRCT domain"/>
    <property type="match status" value="1"/>
</dbReference>
<evidence type="ECO:0000256" key="5">
    <source>
        <dbReference type="ARBA" id="ARBA00022705"/>
    </source>
</evidence>
<evidence type="ECO:0000256" key="4">
    <source>
        <dbReference type="ARBA" id="ARBA00022598"/>
    </source>
</evidence>
<dbReference type="GO" id="GO:0003911">
    <property type="term" value="F:DNA ligase (NAD+) activity"/>
    <property type="evidence" value="ECO:0007669"/>
    <property type="project" value="UniProtKB-UniRule"/>
</dbReference>
<dbReference type="SUPFAM" id="SSF50249">
    <property type="entry name" value="Nucleic acid-binding proteins"/>
    <property type="match status" value="1"/>
</dbReference>
<comment type="catalytic activity">
    <reaction evidence="13 15 16">
        <text>NAD(+) + (deoxyribonucleotide)n-3'-hydroxyl + 5'-phospho-(deoxyribonucleotide)m = (deoxyribonucleotide)n+m + AMP + beta-nicotinamide D-nucleotide.</text>
        <dbReference type="EC" id="6.5.1.2"/>
    </reaction>
</comment>
<dbReference type="Gene3D" id="2.40.50.140">
    <property type="entry name" value="Nucleic acid-binding proteins"/>
    <property type="match status" value="1"/>
</dbReference>
<dbReference type="SMART" id="SM00532">
    <property type="entry name" value="LIGANc"/>
    <property type="match status" value="1"/>
</dbReference>
<dbReference type="SMART" id="SM00278">
    <property type="entry name" value="HhH1"/>
    <property type="match status" value="3"/>
</dbReference>